<name>A0ABW5DWH3_9PROT</name>
<organism evidence="1 2">
    <name type="scientific">Lacibacterium aquatile</name>
    <dbReference type="NCBI Taxonomy" id="1168082"/>
    <lineage>
        <taxon>Bacteria</taxon>
        <taxon>Pseudomonadati</taxon>
        <taxon>Pseudomonadota</taxon>
        <taxon>Alphaproteobacteria</taxon>
        <taxon>Rhodospirillales</taxon>
        <taxon>Rhodospirillaceae</taxon>
    </lineage>
</organism>
<keyword evidence="2" id="KW-1185">Reference proteome</keyword>
<comment type="caution">
    <text evidence="1">The sequence shown here is derived from an EMBL/GenBank/DDBJ whole genome shotgun (WGS) entry which is preliminary data.</text>
</comment>
<evidence type="ECO:0000313" key="2">
    <source>
        <dbReference type="Proteomes" id="UP001597295"/>
    </source>
</evidence>
<accession>A0ABW5DWH3</accession>
<dbReference type="RefSeq" id="WP_379878255.1">
    <property type="nucleotide sequence ID" value="NZ_JBHUIP010000015.1"/>
</dbReference>
<evidence type="ECO:0000313" key="1">
    <source>
        <dbReference type="EMBL" id="MFD2265083.1"/>
    </source>
</evidence>
<dbReference type="EMBL" id="JBHUIP010000015">
    <property type="protein sequence ID" value="MFD2265083.1"/>
    <property type="molecule type" value="Genomic_DNA"/>
</dbReference>
<sequence length="77" mass="8257">MKTDLSLKMAVFLSSEVKSVRLVNFVKSQISSRHVPLPNRLSDPIGHDMFRGVCAMDGGSDLSLLAQASGAQAIGRI</sequence>
<dbReference type="Proteomes" id="UP001597295">
    <property type="component" value="Unassembled WGS sequence"/>
</dbReference>
<reference evidence="2" key="1">
    <citation type="journal article" date="2019" name="Int. J. Syst. Evol. Microbiol.">
        <title>The Global Catalogue of Microorganisms (GCM) 10K type strain sequencing project: providing services to taxonomists for standard genome sequencing and annotation.</title>
        <authorList>
            <consortium name="The Broad Institute Genomics Platform"/>
            <consortium name="The Broad Institute Genome Sequencing Center for Infectious Disease"/>
            <person name="Wu L."/>
            <person name="Ma J."/>
        </authorList>
    </citation>
    <scope>NUCLEOTIDE SEQUENCE [LARGE SCALE GENOMIC DNA]</scope>
    <source>
        <strain evidence="2">CGMCC 1.19062</strain>
    </source>
</reference>
<feature type="non-terminal residue" evidence="1">
    <location>
        <position position="77"/>
    </location>
</feature>
<proteinExistence type="predicted"/>
<gene>
    <name evidence="1" type="ORF">ACFSM5_19430</name>
</gene>
<protein>
    <submittedName>
        <fullName evidence="1">Uncharacterized protein</fullName>
    </submittedName>
</protein>